<dbReference type="PANTHER" id="PTHR34299:SF1">
    <property type="entry name" value="DIACYLGLYCEROL KINASE"/>
    <property type="match status" value="1"/>
</dbReference>
<keyword evidence="9 24" id="KW-0812">Transmembrane</keyword>
<dbReference type="GO" id="GO:0005886">
    <property type="term" value="C:plasma membrane"/>
    <property type="evidence" value="ECO:0007669"/>
    <property type="project" value="UniProtKB-SubCell"/>
</dbReference>
<dbReference type="AlphaFoldDB" id="A0A8J3CJA5"/>
<evidence type="ECO:0000256" key="7">
    <source>
        <dbReference type="ARBA" id="ARBA00022519"/>
    </source>
</evidence>
<dbReference type="RefSeq" id="WP_189493871.1">
    <property type="nucleotide sequence ID" value="NZ_BMZG01000014.1"/>
</dbReference>
<keyword evidence="5" id="KW-1003">Cell membrane</keyword>
<evidence type="ECO:0000256" key="19">
    <source>
        <dbReference type="ARBA" id="ARBA00023264"/>
    </source>
</evidence>
<comment type="function">
    <text evidence="24">Catalyzes the ATP-dependent phosphorylation of sn-l,2-diacylglycerol (DAG) to phosphatidic acid. Involved in the recycling of diacylglycerol produced as a by-product during membrane-derived oligosaccharide (MDO) biosynthesis.</text>
</comment>
<dbReference type="GO" id="GO:0004143">
    <property type="term" value="F:ATP-dependent diacylglycerol kinase activity"/>
    <property type="evidence" value="ECO:0007669"/>
    <property type="project" value="UniProtKB-EC"/>
</dbReference>
<keyword evidence="26" id="KW-1185">Reference proteome</keyword>
<feature type="transmembrane region" description="Helical" evidence="24">
    <location>
        <begin position="49"/>
        <end position="72"/>
    </location>
</feature>
<comment type="subcellular location">
    <subcellularLocation>
        <location evidence="1 24">Cell inner membrane</location>
        <topology evidence="1 24">Multi-pass membrane protein</topology>
    </subcellularLocation>
</comment>
<dbReference type="EMBL" id="BMZG01000014">
    <property type="protein sequence ID" value="GHA79318.1"/>
    <property type="molecule type" value="Genomic_DNA"/>
</dbReference>
<evidence type="ECO:0000256" key="6">
    <source>
        <dbReference type="ARBA" id="ARBA00022516"/>
    </source>
</evidence>
<feature type="binding site" evidence="22">
    <location>
        <position position="25"/>
    </location>
    <ligand>
        <name>ATP</name>
        <dbReference type="ChEBI" id="CHEBI:30616"/>
    </ligand>
</feature>
<keyword evidence="16 24" id="KW-0443">Lipid metabolism</keyword>
<keyword evidence="19 24" id="KW-1208">Phospholipid metabolism</keyword>
<dbReference type="GO" id="GO:0046872">
    <property type="term" value="F:metal ion binding"/>
    <property type="evidence" value="ECO:0007669"/>
    <property type="project" value="UniProtKB-KW"/>
</dbReference>
<keyword evidence="18" id="KW-0594">Phospholipid biosynthesis</keyword>
<comment type="cofactor">
    <cofactor evidence="23">
        <name>Mg(2+)</name>
        <dbReference type="ChEBI" id="CHEBI:18420"/>
    </cofactor>
    <text evidence="23">Mn(2+), Zn(2+), Cd(2+) and Co(2+) support activity to lesser extents.</text>
</comment>
<organism evidence="25 26">
    <name type="scientific">Formosimonas limnophila</name>
    <dbReference type="NCBI Taxonomy" id="1384487"/>
    <lineage>
        <taxon>Bacteria</taxon>
        <taxon>Pseudomonadati</taxon>
        <taxon>Pseudomonadota</taxon>
        <taxon>Betaproteobacteria</taxon>
        <taxon>Burkholderiales</taxon>
        <taxon>Burkholderiaceae</taxon>
        <taxon>Formosimonas</taxon>
    </lineage>
</organism>
<comment type="catalytic activity">
    <reaction evidence="24">
        <text>a 1,2-diacyl-sn-glycerol + ATP = a 1,2-diacyl-sn-glycero-3-phosphate + ADP + H(+)</text>
        <dbReference type="Rhea" id="RHEA:10272"/>
        <dbReference type="ChEBI" id="CHEBI:15378"/>
        <dbReference type="ChEBI" id="CHEBI:17815"/>
        <dbReference type="ChEBI" id="CHEBI:30616"/>
        <dbReference type="ChEBI" id="CHEBI:58608"/>
        <dbReference type="ChEBI" id="CHEBI:456216"/>
        <dbReference type="EC" id="2.7.1.107"/>
    </reaction>
</comment>
<keyword evidence="15 24" id="KW-1133">Transmembrane helix</keyword>
<evidence type="ECO:0000313" key="25">
    <source>
        <dbReference type="EMBL" id="GHA79318.1"/>
    </source>
</evidence>
<keyword evidence="14 23" id="KW-0460">Magnesium</keyword>
<comment type="caution">
    <text evidence="24">Lacks conserved residue(s) required for the propagation of feature annotation.</text>
</comment>
<protein>
    <recommendedName>
        <fullName evidence="4 24">Diacylglycerol kinase</fullName>
        <ecNumber evidence="3 24">2.7.1.107</ecNumber>
    </recommendedName>
</protein>
<dbReference type="GO" id="GO:0005524">
    <property type="term" value="F:ATP binding"/>
    <property type="evidence" value="ECO:0007669"/>
    <property type="project" value="UniProtKB-KW"/>
</dbReference>
<dbReference type="Proteomes" id="UP000614287">
    <property type="component" value="Unassembled WGS sequence"/>
</dbReference>
<evidence type="ECO:0000256" key="10">
    <source>
        <dbReference type="ARBA" id="ARBA00022723"/>
    </source>
</evidence>
<evidence type="ECO:0000256" key="3">
    <source>
        <dbReference type="ARBA" id="ARBA00012133"/>
    </source>
</evidence>
<evidence type="ECO:0000256" key="9">
    <source>
        <dbReference type="ARBA" id="ARBA00022692"/>
    </source>
</evidence>
<feature type="binding site" evidence="21">
    <location>
        <position position="66"/>
    </location>
    <ligand>
        <name>substrate</name>
    </ligand>
</feature>
<feature type="binding site" evidence="23">
    <location>
        <position position="25"/>
    </location>
    <ligand>
        <name>a divalent metal cation</name>
        <dbReference type="ChEBI" id="CHEBI:60240"/>
    </ligand>
</feature>
<dbReference type="CDD" id="cd14264">
    <property type="entry name" value="DAGK_IM"/>
    <property type="match status" value="1"/>
</dbReference>
<feature type="transmembrane region" description="Helical" evidence="24">
    <location>
        <begin position="93"/>
        <end position="117"/>
    </location>
</feature>
<keyword evidence="7 24" id="KW-0997">Cell inner membrane</keyword>
<evidence type="ECO:0000256" key="5">
    <source>
        <dbReference type="ARBA" id="ARBA00022475"/>
    </source>
</evidence>
<name>A0A8J3CJA5_9BURK</name>
<keyword evidence="11 22" id="KW-0547">Nucleotide-binding</keyword>
<feature type="binding site" evidence="23">
    <location>
        <position position="73"/>
    </location>
    <ligand>
        <name>a divalent metal cation</name>
        <dbReference type="ChEBI" id="CHEBI:60240"/>
    </ligand>
</feature>
<keyword evidence="17 24" id="KW-0472">Membrane</keyword>
<feature type="binding site" evidence="21">
    <location>
        <position position="6"/>
    </location>
    <ligand>
        <name>substrate</name>
    </ligand>
</feature>
<evidence type="ECO:0000256" key="11">
    <source>
        <dbReference type="ARBA" id="ARBA00022741"/>
    </source>
</evidence>
<feature type="binding site" evidence="22">
    <location>
        <begin position="91"/>
        <end position="92"/>
    </location>
    <ligand>
        <name>ATP</name>
        <dbReference type="ChEBI" id="CHEBI:30616"/>
    </ligand>
</feature>
<feature type="binding site" evidence="22">
    <location>
        <position position="6"/>
    </location>
    <ligand>
        <name>ATP</name>
        <dbReference type="ChEBI" id="CHEBI:30616"/>
    </ligand>
</feature>
<evidence type="ECO:0000256" key="22">
    <source>
        <dbReference type="PIRSR" id="PIRSR600829-3"/>
    </source>
</evidence>
<dbReference type="InterPro" id="IPR000829">
    <property type="entry name" value="DAGK"/>
</dbReference>
<feature type="active site" description="Proton acceptor" evidence="20">
    <location>
        <position position="66"/>
    </location>
</feature>
<evidence type="ECO:0000256" key="20">
    <source>
        <dbReference type="PIRSR" id="PIRSR600829-1"/>
    </source>
</evidence>
<evidence type="ECO:0000256" key="8">
    <source>
        <dbReference type="ARBA" id="ARBA00022679"/>
    </source>
</evidence>
<sequence length="119" mass="13404">MLSPKRIIKAFTYSMKGYKSALETESAFRDNLILVSLAQLICLLLQPAWFLWLLFLACHILLIVCELFNTAIEYLADQISLEHHDLLGRAKDVGSAAVFSALFLNAGTLAVIVWQFFQP</sequence>
<keyword evidence="8 24" id="KW-0808">Transferase</keyword>
<proteinExistence type="inferred from homology"/>
<evidence type="ECO:0000256" key="24">
    <source>
        <dbReference type="RuleBase" id="RU363065"/>
    </source>
</evidence>
<evidence type="ECO:0000256" key="4">
    <source>
        <dbReference type="ARBA" id="ARBA00017575"/>
    </source>
</evidence>
<keyword evidence="12 24" id="KW-0418">Kinase</keyword>
<gene>
    <name evidence="25" type="primary">dgkA</name>
    <name evidence="25" type="ORF">GCM10009007_20470</name>
</gene>
<reference evidence="25" key="2">
    <citation type="submission" date="2020-09" db="EMBL/GenBank/DDBJ databases">
        <authorList>
            <person name="Sun Q."/>
            <person name="Kim S."/>
        </authorList>
    </citation>
    <scope>NUCLEOTIDE SEQUENCE</scope>
    <source>
        <strain evidence="25">KCTC 32501</strain>
    </source>
</reference>
<dbReference type="Gene3D" id="1.10.287.3610">
    <property type="match status" value="1"/>
</dbReference>
<evidence type="ECO:0000256" key="14">
    <source>
        <dbReference type="ARBA" id="ARBA00022842"/>
    </source>
</evidence>
<evidence type="ECO:0000256" key="2">
    <source>
        <dbReference type="ARBA" id="ARBA00005967"/>
    </source>
</evidence>
<accession>A0A8J3CJA5</accession>
<evidence type="ECO:0000256" key="1">
    <source>
        <dbReference type="ARBA" id="ARBA00004429"/>
    </source>
</evidence>
<evidence type="ECO:0000256" key="21">
    <source>
        <dbReference type="PIRSR" id="PIRSR600829-2"/>
    </source>
</evidence>
<dbReference type="EC" id="2.7.1.107" evidence="3 24"/>
<evidence type="ECO:0000256" key="16">
    <source>
        <dbReference type="ARBA" id="ARBA00023098"/>
    </source>
</evidence>
<comment type="caution">
    <text evidence="25">The sequence shown here is derived from an EMBL/GenBank/DDBJ whole genome shotgun (WGS) entry which is preliminary data.</text>
</comment>
<evidence type="ECO:0000256" key="23">
    <source>
        <dbReference type="PIRSR" id="PIRSR600829-4"/>
    </source>
</evidence>
<feature type="binding site" evidence="21">
    <location>
        <position position="95"/>
    </location>
    <ligand>
        <name>substrate</name>
    </ligand>
</feature>
<dbReference type="GO" id="GO:0006654">
    <property type="term" value="P:phosphatidic acid biosynthetic process"/>
    <property type="evidence" value="ECO:0007669"/>
    <property type="project" value="InterPro"/>
</dbReference>
<evidence type="ECO:0000313" key="26">
    <source>
        <dbReference type="Proteomes" id="UP000614287"/>
    </source>
</evidence>
<dbReference type="InterPro" id="IPR036945">
    <property type="entry name" value="DAGK_sf"/>
</dbReference>
<evidence type="ECO:0000256" key="12">
    <source>
        <dbReference type="ARBA" id="ARBA00022777"/>
    </source>
</evidence>
<evidence type="ECO:0000256" key="18">
    <source>
        <dbReference type="ARBA" id="ARBA00023209"/>
    </source>
</evidence>
<keyword evidence="6" id="KW-0444">Lipid biosynthesis</keyword>
<dbReference type="InterPro" id="IPR033718">
    <property type="entry name" value="DAGK_prok"/>
</dbReference>
<feature type="binding site" evidence="22">
    <location>
        <position position="73"/>
    </location>
    <ligand>
        <name>ATP</name>
        <dbReference type="ChEBI" id="CHEBI:30616"/>
    </ligand>
</feature>
<reference evidence="25" key="1">
    <citation type="journal article" date="2014" name="Int. J. Syst. Evol. Microbiol.">
        <title>Complete genome sequence of Corynebacterium casei LMG S-19264T (=DSM 44701T), isolated from a smear-ripened cheese.</title>
        <authorList>
            <consortium name="US DOE Joint Genome Institute (JGI-PGF)"/>
            <person name="Walter F."/>
            <person name="Albersmeier A."/>
            <person name="Kalinowski J."/>
            <person name="Ruckert C."/>
        </authorList>
    </citation>
    <scope>NUCLEOTIDE SEQUENCE</scope>
    <source>
        <strain evidence="25">KCTC 32501</strain>
    </source>
</reference>
<feature type="binding site" evidence="22">
    <location>
        <begin position="82"/>
        <end position="84"/>
    </location>
    <ligand>
        <name>ATP</name>
        <dbReference type="ChEBI" id="CHEBI:30616"/>
    </ligand>
</feature>
<dbReference type="PANTHER" id="PTHR34299">
    <property type="entry name" value="DIACYLGLYCEROL KINASE"/>
    <property type="match status" value="1"/>
</dbReference>
<evidence type="ECO:0000256" key="17">
    <source>
        <dbReference type="ARBA" id="ARBA00023136"/>
    </source>
</evidence>
<feature type="binding site" evidence="22">
    <location>
        <position position="13"/>
    </location>
    <ligand>
        <name>ATP</name>
        <dbReference type="ChEBI" id="CHEBI:30616"/>
    </ligand>
</feature>
<comment type="similarity">
    <text evidence="2 24">Belongs to the bacterial diacylglycerol kinase family.</text>
</comment>
<evidence type="ECO:0000256" key="15">
    <source>
        <dbReference type="ARBA" id="ARBA00022989"/>
    </source>
</evidence>
<dbReference type="Pfam" id="PF01219">
    <property type="entry name" value="DAGK_prokar"/>
    <property type="match status" value="1"/>
</dbReference>
<evidence type="ECO:0000256" key="13">
    <source>
        <dbReference type="ARBA" id="ARBA00022840"/>
    </source>
</evidence>
<keyword evidence="10 23" id="KW-0479">Metal-binding</keyword>
<keyword evidence="13 22" id="KW-0067">ATP-binding</keyword>